<keyword evidence="7" id="KW-0539">Nucleus</keyword>
<evidence type="ECO:0000313" key="9">
    <source>
        <dbReference type="EMBL" id="MBA0683483.1"/>
    </source>
</evidence>
<feature type="domain" description="PCI" evidence="8">
    <location>
        <begin position="83"/>
        <end position="252"/>
    </location>
</feature>
<feature type="non-terminal residue" evidence="9">
    <location>
        <position position="1"/>
    </location>
</feature>
<dbReference type="AlphaFoldDB" id="A0A7J8X897"/>
<dbReference type="Proteomes" id="UP000593577">
    <property type="component" value="Unassembled WGS sequence"/>
</dbReference>
<evidence type="ECO:0000256" key="3">
    <source>
        <dbReference type="ARBA" id="ARBA00007084"/>
    </source>
</evidence>
<dbReference type="FunFam" id="1.10.10.10:FF:000354">
    <property type="entry name" value="COP9 signalosome complex subunit 3"/>
    <property type="match status" value="1"/>
</dbReference>
<dbReference type="FunFam" id="1.25.40.570:FF:000008">
    <property type="entry name" value="COP9 signalosome complex subunit 3"/>
    <property type="match status" value="1"/>
</dbReference>
<name>A0A7J8X897_GOSAI</name>
<comment type="caution">
    <text evidence="9">The sequence shown here is derived from an EMBL/GenBank/DDBJ whole genome shotgun (WGS) entry which is preliminary data.</text>
</comment>
<evidence type="ECO:0000313" key="10">
    <source>
        <dbReference type="Proteomes" id="UP000593577"/>
    </source>
</evidence>
<sequence>MLTAIRKLQSSSEHLTALHPEFLLLCLLSRCYKAGLSILEEDVFEVDQPRDLFLFCYYGLVASQTGNDKHWKKVVPESIGASTQCMLLLYTSVVVTAPMSTVNAIAVEAFKKYILVSLIHHGQSPTNLPKYASSVAQRNLKNLCQPYIELANSYSNGKIADIETYVEANKDKFESDNNLGLVKQAVSSMYKRNIQRLTQTYLTLSLQDIANRVQLNSPKEAEMHVLQMIKDGEIYATINQKDGMVRFLEDPEQYKTCEMIEHIDSSIQRLMTLSKKLNGVDELMSCDPLYLLKAGRERQRFDFDDFDNVPQ</sequence>
<comment type="similarity">
    <text evidence="3">Belongs to the CSN3 family.</text>
</comment>
<dbReference type="SUPFAM" id="SSF46785">
    <property type="entry name" value="Winged helix' DNA-binding domain"/>
    <property type="match status" value="1"/>
</dbReference>
<dbReference type="EMBL" id="JABFAA010000006">
    <property type="protein sequence ID" value="MBA0683483.1"/>
    <property type="molecule type" value="Genomic_DNA"/>
</dbReference>
<dbReference type="Pfam" id="PF01399">
    <property type="entry name" value="PCI"/>
    <property type="match status" value="1"/>
</dbReference>
<accession>A0A7J8X897</accession>
<evidence type="ECO:0000256" key="4">
    <source>
        <dbReference type="ARBA" id="ARBA00014878"/>
    </source>
</evidence>
<evidence type="ECO:0000256" key="7">
    <source>
        <dbReference type="ARBA" id="ARBA00023242"/>
    </source>
</evidence>
<dbReference type="InterPro" id="IPR036390">
    <property type="entry name" value="WH_DNA-bd_sf"/>
</dbReference>
<evidence type="ECO:0000259" key="8">
    <source>
        <dbReference type="PROSITE" id="PS50250"/>
    </source>
</evidence>
<dbReference type="InterPro" id="IPR000717">
    <property type="entry name" value="PCI_dom"/>
</dbReference>
<evidence type="ECO:0000256" key="6">
    <source>
        <dbReference type="ARBA" id="ARBA00022790"/>
    </source>
</evidence>
<dbReference type="Pfam" id="PF22788">
    <property type="entry name" value="COP9_hel_rpt"/>
    <property type="match status" value="2"/>
</dbReference>
<dbReference type="InterPro" id="IPR050756">
    <property type="entry name" value="CSN3"/>
</dbReference>
<keyword evidence="6" id="KW-0736">Signalosome</keyword>
<organism evidence="9 10">
    <name type="scientific">Gossypium aridum</name>
    <name type="common">American cotton</name>
    <name type="synonym">Erioxylum aridum</name>
    <dbReference type="NCBI Taxonomy" id="34290"/>
    <lineage>
        <taxon>Eukaryota</taxon>
        <taxon>Viridiplantae</taxon>
        <taxon>Streptophyta</taxon>
        <taxon>Embryophyta</taxon>
        <taxon>Tracheophyta</taxon>
        <taxon>Spermatophyta</taxon>
        <taxon>Magnoliopsida</taxon>
        <taxon>eudicotyledons</taxon>
        <taxon>Gunneridae</taxon>
        <taxon>Pentapetalae</taxon>
        <taxon>rosids</taxon>
        <taxon>malvids</taxon>
        <taxon>Malvales</taxon>
        <taxon>Malvaceae</taxon>
        <taxon>Malvoideae</taxon>
        <taxon>Gossypium</taxon>
    </lineage>
</organism>
<dbReference type="Gene3D" id="1.25.40.570">
    <property type="match status" value="1"/>
</dbReference>
<keyword evidence="10" id="KW-1185">Reference proteome</keyword>
<gene>
    <name evidence="9" type="ORF">Goari_025138</name>
</gene>
<dbReference type="GO" id="GO:0005737">
    <property type="term" value="C:cytoplasm"/>
    <property type="evidence" value="ECO:0007669"/>
    <property type="project" value="UniProtKB-SubCell"/>
</dbReference>
<dbReference type="PROSITE" id="PS50250">
    <property type="entry name" value="PCI"/>
    <property type="match status" value="1"/>
</dbReference>
<protein>
    <recommendedName>
        <fullName evidence="4">COP9 signalosome complex subunit 3</fullName>
    </recommendedName>
</protein>
<dbReference type="SMART" id="SM00088">
    <property type="entry name" value="PINT"/>
    <property type="match status" value="1"/>
</dbReference>
<dbReference type="GO" id="GO:0008180">
    <property type="term" value="C:COP9 signalosome"/>
    <property type="evidence" value="ECO:0007669"/>
    <property type="project" value="UniProtKB-KW"/>
</dbReference>
<dbReference type="InterPro" id="IPR055089">
    <property type="entry name" value="COP9_N"/>
</dbReference>
<evidence type="ECO:0000256" key="2">
    <source>
        <dbReference type="ARBA" id="ARBA00004496"/>
    </source>
</evidence>
<comment type="subcellular location">
    <subcellularLocation>
        <location evidence="2">Cytoplasm</location>
    </subcellularLocation>
    <subcellularLocation>
        <location evidence="1">Nucleus</location>
    </subcellularLocation>
</comment>
<proteinExistence type="inferred from homology"/>
<evidence type="ECO:0000256" key="5">
    <source>
        <dbReference type="ARBA" id="ARBA00022490"/>
    </source>
</evidence>
<dbReference type="PANTHER" id="PTHR10758:SF1">
    <property type="entry name" value="COP9 SIGNALOSOME COMPLEX SUBUNIT 3"/>
    <property type="match status" value="1"/>
</dbReference>
<reference evidence="9 10" key="1">
    <citation type="journal article" date="2019" name="Genome Biol. Evol.">
        <title>Insights into the evolution of the New World diploid cottons (Gossypium, subgenus Houzingenia) based on genome sequencing.</title>
        <authorList>
            <person name="Grover C.E."/>
            <person name="Arick M.A. 2nd"/>
            <person name="Thrash A."/>
            <person name="Conover J.L."/>
            <person name="Sanders W.S."/>
            <person name="Peterson D.G."/>
            <person name="Frelichowski J.E."/>
            <person name="Scheffler J.A."/>
            <person name="Scheffler B.E."/>
            <person name="Wendel J.F."/>
        </authorList>
    </citation>
    <scope>NUCLEOTIDE SEQUENCE [LARGE SCALE GENOMIC DNA]</scope>
    <source>
        <strain evidence="9">185</strain>
        <tissue evidence="9">Leaf</tissue>
    </source>
</reference>
<keyword evidence="5" id="KW-0963">Cytoplasm</keyword>
<dbReference type="PANTHER" id="PTHR10758">
    <property type="entry name" value="26S PROTEASOME NON-ATPASE REGULATORY SUBUNIT 3/COP9 SIGNALOSOME COMPLEX SUBUNIT 3"/>
    <property type="match status" value="1"/>
</dbReference>
<dbReference type="GO" id="GO:0006511">
    <property type="term" value="P:ubiquitin-dependent protein catabolic process"/>
    <property type="evidence" value="ECO:0007669"/>
    <property type="project" value="TreeGrafter"/>
</dbReference>
<evidence type="ECO:0000256" key="1">
    <source>
        <dbReference type="ARBA" id="ARBA00004123"/>
    </source>
</evidence>